<dbReference type="OrthoDB" id="5106806at2759"/>
<gene>
    <name evidence="2" type="ORF">B0J15DRAFT_354601</name>
</gene>
<proteinExistence type="predicted"/>
<dbReference type="Proteomes" id="UP000736672">
    <property type="component" value="Unassembled WGS sequence"/>
</dbReference>
<name>A0A9P9G2P4_FUSSL</name>
<reference evidence="2" key="1">
    <citation type="journal article" date="2021" name="Nat. Commun.">
        <title>Genetic determinants of endophytism in the Arabidopsis root mycobiome.</title>
        <authorList>
            <person name="Mesny F."/>
            <person name="Miyauchi S."/>
            <person name="Thiergart T."/>
            <person name="Pickel B."/>
            <person name="Atanasova L."/>
            <person name="Karlsson M."/>
            <person name="Huettel B."/>
            <person name="Barry K.W."/>
            <person name="Haridas S."/>
            <person name="Chen C."/>
            <person name="Bauer D."/>
            <person name="Andreopoulos W."/>
            <person name="Pangilinan J."/>
            <person name="LaButti K."/>
            <person name="Riley R."/>
            <person name="Lipzen A."/>
            <person name="Clum A."/>
            <person name="Drula E."/>
            <person name="Henrissat B."/>
            <person name="Kohler A."/>
            <person name="Grigoriev I.V."/>
            <person name="Martin F.M."/>
            <person name="Hacquard S."/>
        </authorList>
    </citation>
    <scope>NUCLEOTIDE SEQUENCE</scope>
    <source>
        <strain evidence="2">FSSC 5 MPI-SDFR-AT-0091</strain>
    </source>
</reference>
<evidence type="ECO:0000256" key="1">
    <source>
        <dbReference type="SAM" id="MobiDB-lite"/>
    </source>
</evidence>
<accession>A0A9P9G2P4</accession>
<sequence length="203" mass="21901">TPIQPTETTEVLTGTPNTPQELTSVAKQATGNAEETQTSGKGFTTLTSPSSSATGESIQLDLDDATLGENADITTIDGEIAILLTAPANGNASFTLDITKPLDIEPGGPIRLMASIRVENIDTPDRRLRFASRGERKASRFEMLMDDSSIYNEELVTTHGEFEEVLSDKTKASKKQKVKMLQEASDQLVGVTVKDVRIMDASR</sequence>
<feature type="non-terminal residue" evidence="2">
    <location>
        <position position="1"/>
    </location>
</feature>
<feature type="non-terminal residue" evidence="2">
    <location>
        <position position="203"/>
    </location>
</feature>
<feature type="region of interest" description="Disordered" evidence="1">
    <location>
        <begin position="1"/>
        <end position="56"/>
    </location>
</feature>
<comment type="caution">
    <text evidence="2">The sequence shown here is derived from an EMBL/GenBank/DDBJ whole genome shotgun (WGS) entry which is preliminary data.</text>
</comment>
<protein>
    <submittedName>
        <fullName evidence="2">Uncharacterized protein</fullName>
    </submittedName>
</protein>
<dbReference type="EMBL" id="JAGTJS010000033">
    <property type="protein sequence ID" value="KAH7231436.1"/>
    <property type="molecule type" value="Genomic_DNA"/>
</dbReference>
<dbReference type="AlphaFoldDB" id="A0A9P9G2P4"/>
<evidence type="ECO:0000313" key="2">
    <source>
        <dbReference type="EMBL" id="KAH7231436.1"/>
    </source>
</evidence>
<evidence type="ECO:0000313" key="3">
    <source>
        <dbReference type="Proteomes" id="UP000736672"/>
    </source>
</evidence>
<organism evidence="2 3">
    <name type="scientific">Fusarium solani</name>
    <name type="common">Filamentous fungus</name>
    <dbReference type="NCBI Taxonomy" id="169388"/>
    <lineage>
        <taxon>Eukaryota</taxon>
        <taxon>Fungi</taxon>
        <taxon>Dikarya</taxon>
        <taxon>Ascomycota</taxon>
        <taxon>Pezizomycotina</taxon>
        <taxon>Sordariomycetes</taxon>
        <taxon>Hypocreomycetidae</taxon>
        <taxon>Hypocreales</taxon>
        <taxon>Nectriaceae</taxon>
        <taxon>Fusarium</taxon>
        <taxon>Fusarium solani species complex</taxon>
    </lineage>
</organism>
<keyword evidence="3" id="KW-1185">Reference proteome</keyword>